<evidence type="ECO:0000313" key="8">
    <source>
        <dbReference type="Proteomes" id="UP000006055"/>
    </source>
</evidence>
<dbReference type="STRING" id="706587.Desti_3949"/>
<sequence length="694" mass="77016">MSGADKYLGLLKRYLDEYASSGDLAPDEVYSRAVESLVDVLLRENPEEVLNDSEIPDELKGPIRPEDLGKLYEYWRGFRPSRTSGALVQCIKSRRNQGLFYTPERIVKFIVERTLDHLESNGSDLINVRLCDPAVGTGAFLDEALNALASRIQRNDGTCSACTEEIRTHIVRNCLFGVDLDPVAVKIARAVLYRSIGQPNSGITPNIRVGNTLIGRLDSHEKRRQGSLREIPENGTEFLNLPDAFHWPAEFPEVFSPPGNGFDAVIGNPPYEIVSVKESGIASRSLDQAFFRKTYETCSGKINTYRLMMERGLQLLREGGILGYIVPATLLADSTAEALRNMVFNRTTVLHAVVIPEKARVFSNVTQALLILITRKGGRTESLKPAFWDGIGPIPETSRVSISRKTIGDCGCRVPLVRASRELTLLEKISLFPPLGGNDRAPSRVSISQGEVNVSVHRKFITAHRTDYPLIRGEHVLPLAIEHPAPSGDRLDWVEPELAEKLMNGGAASRRTRGTPWDAQRIVVGRVVNMDSARRLKAALAPKGVFLGDMTNSIVTRCVPLDYLLGVLNSRLLNWRFKLTSTNNYISARELESLPVPMIDFTAVADPRVQEFVDAVRKDLFDREFSLMEIVEVIDAKIRLHENSAIPLLLGGAIQTIVKDLQAASPENPSEAWNVLDAFVLLLYDAQKFGDLLT</sequence>
<dbReference type="PANTHER" id="PTHR33841">
    <property type="entry name" value="DNA METHYLTRANSFERASE YEEA-RELATED"/>
    <property type="match status" value="1"/>
</dbReference>
<name>I4CAK0_DESTA</name>
<dbReference type="EC" id="2.1.1.72" evidence="1"/>
<dbReference type="AlphaFoldDB" id="I4CAK0"/>
<proteinExistence type="predicted"/>
<evidence type="ECO:0000256" key="2">
    <source>
        <dbReference type="ARBA" id="ARBA00022603"/>
    </source>
</evidence>
<dbReference type="OrthoDB" id="9761012at2"/>
<accession>I4CAK0</accession>
<dbReference type="InterPro" id="IPR029063">
    <property type="entry name" value="SAM-dependent_MTases_sf"/>
</dbReference>
<dbReference type="GO" id="GO:0006304">
    <property type="term" value="P:DNA modification"/>
    <property type="evidence" value="ECO:0007669"/>
    <property type="project" value="InterPro"/>
</dbReference>
<reference evidence="8" key="1">
    <citation type="submission" date="2012-06" db="EMBL/GenBank/DDBJ databases">
        <title>Complete sequence of chromosome of Desulfomonile tiedjei DSM 6799.</title>
        <authorList>
            <person name="Lucas S."/>
            <person name="Copeland A."/>
            <person name="Lapidus A."/>
            <person name="Glavina del Rio T."/>
            <person name="Dalin E."/>
            <person name="Tice H."/>
            <person name="Bruce D."/>
            <person name="Goodwin L."/>
            <person name="Pitluck S."/>
            <person name="Peters L."/>
            <person name="Ovchinnikova G."/>
            <person name="Zeytun A."/>
            <person name="Lu M."/>
            <person name="Kyrpides N."/>
            <person name="Mavromatis K."/>
            <person name="Ivanova N."/>
            <person name="Brettin T."/>
            <person name="Detter J.C."/>
            <person name="Han C."/>
            <person name="Larimer F."/>
            <person name="Land M."/>
            <person name="Hauser L."/>
            <person name="Markowitz V."/>
            <person name="Cheng J.-F."/>
            <person name="Hugenholtz P."/>
            <person name="Woyke T."/>
            <person name="Wu D."/>
            <person name="Spring S."/>
            <person name="Schroeder M."/>
            <person name="Brambilla E."/>
            <person name="Klenk H.-P."/>
            <person name="Eisen J.A."/>
        </authorList>
    </citation>
    <scope>NUCLEOTIDE SEQUENCE [LARGE SCALE GENOMIC DNA]</scope>
    <source>
        <strain evidence="8">ATCC 49306 / DSM 6799 / DCB-1</strain>
    </source>
</reference>
<dbReference type="GO" id="GO:0032259">
    <property type="term" value="P:methylation"/>
    <property type="evidence" value="ECO:0007669"/>
    <property type="project" value="UniProtKB-KW"/>
</dbReference>
<dbReference type="GO" id="GO:0009007">
    <property type="term" value="F:site-specific DNA-methyltransferase (adenine-specific) activity"/>
    <property type="evidence" value="ECO:0007669"/>
    <property type="project" value="UniProtKB-EC"/>
</dbReference>
<dbReference type="Gene3D" id="3.40.50.150">
    <property type="entry name" value="Vaccinia Virus protein VP39"/>
    <property type="match status" value="1"/>
</dbReference>
<dbReference type="EMBL" id="CP003360">
    <property type="protein sequence ID" value="AFM26591.1"/>
    <property type="molecule type" value="Genomic_DNA"/>
</dbReference>
<dbReference type="GO" id="GO:0003676">
    <property type="term" value="F:nucleic acid binding"/>
    <property type="evidence" value="ECO:0007669"/>
    <property type="project" value="InterPro"/>
</dbReference>
<dbReference type="PRINTS" id="PR00507">
    <property type="entry name" value="N12N6MTFRASE"/>
</dbReference>
<dbReference type="eggNOG" id="COG0827">
    <property type="taxonomic scope" value="Bacteria"/>
</dbReference>
<protein>
    <recommendedName>
        <fullName evidence="1">site-specific DNA-methyltransferase (adenine-specific)</fullName>
        <ecNumber evidence="1">2.1.1.72</ecNumber>
    </recommendedName>
</protein>
<keyword evidence="3 7" id="KW-0808">Transferase</keyword>
<dbReference type="Pfam" id="PF07669">
    <property type="entry name" value="Eco57I"/>
    <property type="match status" value="1"/>
</dbReference>
<dbReference type="REBASE" id="49186">
    <property type="entry name" value="M.Dti6799ORF3949P"/>
</dbReference>
<dbReference type="Proteomes" id="UP000006055">
    <property type="component" value="Chromosome"/>
</dbReference>
<dbReference type="PROSITE" id="PS00092">
    <property type="entry name" value="N6_MTASE"/>
    <property type="match status" value="1"/>
</dbReference>
<dbReference type="HOGENOM" id="CLU_396779_0_0_7"/>
<dbReference type="RefSeq" id="WP_014811717.1">
    <property type="nucleotide sequence ID" value="NC_018025.1"/>
</dbReference>
<dbReference type="eggNOG" id="COG1002">
    <property type="taxonomic scope" value="Bacteria"/>
</dbReference>
<dbReference type="InterPro" id="IPR050953">
    <property type="entry name" value="N4_N6_ade-DNA_methylase"/>
</dbReference>
<dbReference type="PANTHER" id="PTHR33841:SF1">
    <property type="entry name" value="DNA METHYLTRANSFERASE A"/>
    <property type="match status" value="1"/>
</dbReference>
<keyword evidence="8" id="KW-1185">Reference proteome</keyword>
<dbReference type="InterPro" id="IPR002052">
    <property type="entry name" value="DNA_methylase_N6_adenine_CS"/>
</dbReference>
<evidence type="ECO:0000256" key="3">
    <source>
        <dbReference type="ARBA" id="ARBA00022679"/>
    </source>
</evidence>
<evidence type="ECO:0000256" key="5">
    <source>
        <dbReference type="ARBA" id="ARBA00047942"/>
    </source>
</evidence>
<comment type="catalytic activity">
    <reaction evidence="5">
        <text>a 2'-deoxyadenosine in DNA + S-adenosyl-L-methionine = an N(6)-methyl-2'-deoxyadenosine in DNA + S-adenosyl-L-homocysteine + H(+)</text>
        <dbReference type="Rhea" id="RHEA:15197"/>
        <dbReference type="Rhea" id="RHEA-COMP:12418"/>
        <dbReference type="Rhea" id="RHEA-COMP:12419"/>
        <dbReference type="ChEBI" id="CHEBI:15378"/>
        <dbReference type="ChEBI" id="CHEBI:57856"/>
        <dbReference type="ChEBI" id="CHEBI:59789"/>
        <dbReference type="ChEBI" id="CHEBI:90615"/>
        <dbReference type="ChEBI" id="CHEBI:90616"/>
        <dbReference type="EC" id="2.1.1.72"/>
    </reaction>
</comment>
<organism evidence="7 8">
    <name type="scientific">Desulfomonile tiedjei (strain ATCC 49306 / DSM 6799 / DCB-1)</name>
    <dbReference type="NCBI Taxonomy" id="706587"/>
    <lineage>
        <taxon>Bacteria</taxon>
        <taxon>Pseudomonadati</taxon>
        <taxon>Thermodesulfobacteriota</taxon>
        <taxon>Desulfomonilia</taxon>
        <taxon>Desulfomonilales</taxon>
        <taxon>Desulfomonilaceae</taxon>
        <taxon>Desulfomonile</taxon>
    </lineage>
</organism>
<evidence type="ECO:0000256" key="4">
    <source>
        <dbReference type="ARBA" id="ARBA00022691"/>
    </source>
</evidence>
<dbReference type="SUPFAM" id="SSF53335">
    <property type="entry name" value="S-adenosyl-L-methionine-dependent methyltransferases"/>
    <property type="match status" value="1"/>
</dbReference>
<evidence type="ECO:0000313" key="7">
    <source>
        <dbReference type="EMBL" id="AFM26591.1"/>
    </source>
</evidence>
<evidence type="ECO:0000256" key="1">
    <source>
        <dbReference type="ARBA" id="ARBA00011900"/>
    </source>
</evidence>
<keyword evidence="4" id="KW-0949">S-adenosyl-L-methionine</keyword>
<gene>
    <name evidence="7" type="ordered locus">Desti_3949</name>
</gene>
<dbReference type="InterPro" id="IPR011639">
    <property type="entry name" value="MethylTrfase_TaqI-like_dom"/>
</dbReference>
<keyword evidence="2 7" id="KW-0489">Methyltransferase</keyword>
<dbReference type="KEGG" id="dti:Desti_3949"/>
<evidence type="ECO:0000259" key="6">
    <source>
        <dbReference type="Pfam" id="PF07669"/>
    </source>
</evidence>
<feature type="domain" description="Type II methyltransferase M.TaqI-like" evidence="6">
    <location>
        <begin position="173"/>
        <end position="362"/>
    </location>
</feature>